<dbReference type="Proteomes" id="UP000292003">
    <property type="component" value="Unassembled WGS sequence"/>
</dbReference>
<evidence type="ECO:0000259" key="5">
    <source>
        <dbReference type="PROSITE" id="PS50977"/>
    </source>
</evidence>
<sequence length="183" mass="20123">MDDTTATTQVLDAAEELFYSRGIQAVGMDDIRTRSQVSLKRLYRLFASKDDLVAAYLDQRDTRWIGRLEAHVAAVREPKARILAVFDWLAEWFSEPDFQGCAFINSFGELGRISPRVAAVARGHKRRFRVFVTGLTEAAGLPAETADQLVLLAEGAMVVAGMDPGPAPAHQARRAAEILIAAH</sequence>
<feature type="DNA-binding region" description="H-T-H motif" evidence="4">
    <location>
        <begin position="27"/>
        <end position="46"/>
    </location>
</feature>
<gene>
    <name evidence="6" type="ORF">EWH70_14765</name>
</gene>
<keyword evidence="1" id="KW-0805">Transcription regulation</keyword>
<evidence type="ECO:0000256" key="1">
    <source>
        <dbReference type="ARBA" id="ARBA00023015"/>
    </source>
</evidence>
<protein>
    <submittedName>
        <fullName evidence="6">TetR/AcrR family transcriptional regulator</fullName>
    </submittedName>
</protein>
<dbReference type="PROSITE" id="PS50977">
    <property type="entry name" value="HTH_TETR_2"/>
    <property type="match status" value="1"/>
</dbReference>
<evidence type="ECO:0000313" key="7">
    <source>
        <dbReference type="Proteomes" id="UP000292003"/>
    </source>
</evidence>
<dbReference type="PANTHER" id="PTHR47506:SF3">
    <property type="entry name" value="HTH-TYPE TRANSCRIPTIONAL REGULATOR LMRA"/>
    <property type="match status" value="1"/>
</dbReference>
<dbReference type="AlphaFoldDB" id="A0A4Q7J7Q2"/>
<dbReference type="EMBL" id="SFCC01000007">
    <property type="protein sequence ID" value="RZQ62958.1"/>
    <property type="molecule type" value="Genomic_DNA"/>
</dbReference>
<name>A0A4Q7J7Q2_9PSEU</name>
<keyword evidence="3" id="KW-0804">Transcription</keyword>
<dbReference type="PANTHER" id="PTHR47506">
    <property type="entry name" value="TRANSCRIPTIONAL REGULATORY PROTEIN"/>
    <property type="match status" value="1"/>
</dbReference>
<evidence type="ECO:0000256" key="2">
    <source>
        <dbReference type="ARBA" id="ARBA00023125"/>
    </source>
</evidence>
<accession>A0A4Q7J7Q2</accession>
<dbReference type="InterPro" id="IPR036271">
    <property type="entry name" value="Tet_transcr_reg_TetR-rel_C_sf"/>
</dbReference>
<dbReference type="InterPro" id="IPR009057">
    <property type="entry name" value="Homeodomain-like_sf"/>
</dbReference>
<dbReference type="InterPro" id="IPR001647">
    <property type="entry name" value="HTH_TetR"/>
</dbReference>
<comment type="caution">
    <text evidence="6">The sequence shown here is derived from an EMBL/GenBank/DDBJ whole genome shotgun (WGS) entry which is preliminary data.</text>
</comment>
<dbReference type="PRINTS" id="PR00455">
    <property type="entry name" value="HTHTETR"/>
</dbReference>
<dbReference type="Pfam" id="PF00440">
    <property type="entry name" value="TetR_N"/>
    <property type="match status" value="1"/>
</dbReference>
<keyword evidence="7" id="KW-1185">Reference proteome</keyword>
<reference evidence="6 7" key="1">
    <citation type="submission" date="2019-02" db="EMBL/GenBank/DDBJ databases">
        <title>Draft genome sequence of Amycolatopsis sp. 8-3EHSu isolated from roots of Suaeda maritima.</title>
        <authorList>
            <person name="Duangmal K."/>
            <person name="Chantavorakit T."/>
        </authorList>
    </citation>
    <scope>NUCLEOTIDE SEQUENCE [LARGE SCALE GENOMIC DNA]</scope>
    <source>
        <strain evidence="6 7">8-3EHSu</strain>
    </source>
</reference>
<dbReference type="OrthoDB" id="4214267at2"/>
<evidence type="ECO:0000313" key="6">
    <source>
        <dbReference type="EMBL" id="RZQ62958.1"/>
    </source>
</evidence>
<evidence type="ECO:0000256" key="3">
    <source>
        <dbReference type="ARBA" id="ARBA00023163"/>
    </source>
</evidence>
<dbReference type="SUPFAM" id="SSF48498">
    <property type="entry name" value="Tetracyclin repressor-like, C-terminal domain"/>
    <property type="match status" value="1"/>
</dbReference>
<dbReference type="SUPFAM" id="SSF46689">
    <property type="entry name" value="Homeodomain-like"/>
    <property type="match status" value="1"/>
</dbReference>
<dbReference type="Gene3D" id="1.10.357.10">
    <property type="entry name" value="Tetracycline Repressor, domain 2"/>
    <property type="match status" value="1"/>
</dbReference>
<keyword evidence="2 4" id="KW-0238">DNA-binding</keyword>
<dbReference type="RefSeq" id="WP_130475962.1">
    <property type="nucleotide sequence ID" value="NZ_SFCC01000007.1"/>
</dbReference>
<feature type="domain" description="HTH tetR-type" evidence="5">
    <location>
        <begin position="4"/>
        <end position="64"/>
    </location>
</feature>
<dbReference type="GO" id="GO:0003677">
    <property type="term" value="F:DNA binding"/>
    <property type="evidence" value="ECO:0007669"/>
    <property type="project" value="UniProtKB-UniRule"/>
</dbReference>
<proteinExistence type="predicted"/>
<organism evidence="6 7">
    <name type="scientific">Amycolatopsis suaedae</name>
    <dbReference type="NCBI Taxonomy" id="2510978"/>
    <lineage>
        <taxon>Bacteria</taxon>
        <taxon>Bacillati</taxon>
        <taxon>Actinomycetota</taxon>
        <taxon>Actinomycetes</taxon>
        <taxon>Pseudonocardiales</taxon>
        <taxon>Pseudonocardiaceae</taxon>
        <taxon>Amycolatopsis</taxon>
    </lineage>
</organism>
<evidence type="ECO:0000256" key="4">
    <source>
        <dbReference type="PROSITE-ProRule" id="PRU00335"/>
    </source>
</evidence>